<name>A0AB39Q9N5_9ACTN</name>
<dbReference type="Gene3D" id="2.60.120.260">
    <property type="entry name" value="Galactose-binding domain-like"/>
    <property type="match status" value="1"/>
</dbReference>
<feature type="domain" description="SsfX3-like N-terminal" evidence="2">
    <location>
        <begin position="18"/>
        <end position="149"/>
    </location>
</feature>
<dbReference type="InterPro" id="IPR036514">
    <property type="entry name" value="SGNH_hydro_sf"/>
</dbReference>
<dbReference type="Gene3D" id="3.40.50.1110">
    <property type="entry name" value="SGNH hydrolase"/>
    <property type="match status" value="1"/>
</dbReference>
<dbReference type="Pfam" id="PF21181">
    <property type="entry name" value="SsfX3_N"/>
    <property type="match status" value="1"/>
</dbReference>
<dbReference type="EMBL" id="CP163439">
    <property type="protein sequence ID" value="XDQ39511.1"/>
    <property type="molecule type" value="Genomic_DNA"/>
</dbReference>
<organism evidence="3">
    <name type="scientific">Streptomyces sp. R28</name>
    <dbReference type="NCBI Taxonomy" id="3238628"/>
    <lineage>
        <taxon>Bacteria</taxon>
        <taxon>Bacillati</taxon>
        <taxon>Actinomycetota</taxon>
        <taxon>Actinomycetes</taxon>
        <taxon>Kitasatosporales</taxon>
        <taxon>Streptomycetaceae</taxon>
        <taxon>Streptomyces</taxon>
    </lineage>
</organism>
<proteinExistence type="predicted"/>
<evidence type="ECO:0000259" key="2">
    <source>
        <dbReference type="Pfam" id="PF21181"/>
    </source>
</evidence>
<evidence type="ECO:0000313" key="3">
    <source>
        <dbReference type="EMBL" id="XDQ39511.1"/>
    </source>
</evidence>
<feature type="domain" description="SGNH hydrolase-type esterase" evidence="1">
    <location>
        <begin position="178"/>
        <end position="373"/>
    </location>
</feature>
<dbReference type="RefSeq" id="WP_369174234.1">
    <property type="nucleotide sequence ID" value="NZ_CP163439.1"/>
</dbReference>
<evidence type="ECO:0000259" key="1">
    <source>
        <dbReference type="Pfam" id="PF13472"/>
    </source>
</evidence>
<dbReference type="AlphaFoldDB" id="A0AB39Q9N5"/>
<dbReference type="SUPFAM" id="SSF52266">
    <property type="entry name" value="SGNH hydrolase"/>
    <property type="match status" value="1"/>
</dbReference>
<dbReference type="InterPro" id="IPR013830">
    <property type="entry name" value="SGNH_hydro"/>
</dbReference>
<dbReference type="Pfam" id="PF13472">
    <property type="entry name" value="Lipase_GDSL_2"/>
    <property type="match status" value="1"/>
</dbReference>
<gene>
    <name evidence="3" type="ORF">AB5J49_42590</name>
</gene>
<dbReference type="InterPro" id="IPR048977">
    <property type="entry name" value="SsfX3-like_N"/>
</dbReference>
<sequence>MDTEHDWITTPVSADLLRGALDIEHTEHGVLPHRLPARARAQNTDGQLAMAESQPSGVRLAFRTRATAVELDALRTKRAYVGAPPRPDGVYDLIVDGRPAGQGSVTEGNLVIVDMTTGTAEQRPGPAGTVRFAGLPDGDKEVEIWLPHNETTELIALRTDAPVEPARDPGRRVWLHHGSSISHGSDAASPTGIWPALAASLGGVELINLGLAGSALLDPFTARTLRDTPADLISIKIGINLVNLDLMRLRAFGPAVHGFLDTVREGHPTAALLVVSPILCPIHEDTPGPCAPDLSALSAGRLRFVAMGDPAERASGKLTLGVIRDELSRIVKQRAADDPNLHYLDGRDLYGETDAAELPLPDDLHPDAATHRRIGERFAQLAFTAEGPFAATDRQGTALPDSA</sequence>
<accession>A0AB39Q9N5</accession>
<protein>
    <submittedName>
        <fullName evidence="3">GDSL-type esterase/lipase family protein</fullName>
    </submittedName>
</protein>
<reference evidence="3" key="1">
    <citation type="submission" date="2024-07" db="EMBL/GenBank/DDBJ databases">
        <authorList>
            <person name="Yu S.T."/>
        </authorList>
    </citation>
    <scope>NUCLEOTIDE SEQUENCE</scope>
    <source>
        <strain evidence="3">R28</strain>
    </source>
</reference>